<reference evidence="2" key="1">
    <citation type="submission" date="2024-07" db="EMBL/GenBank/DDBJ databases">
        <authorList>
            <person name="Yu S.T."/>
        </authorList>
    </citation>
    <scope>NUCLEOTIDE SEQUENCE</scope>
    <source>
        <strain evidence="2">R02</strain>
    </source>
</reference>
<keyword evidence="1" id="KW-1133">Transmembrane helix</keyword>
<dbReference type="AlphaFoldDB" id="A0AB39LQ32"/>
<evidence type="ECO:0000256" key="1">
    <source>
        <dbReference type="SAM" id="Phobius"/>
    </source>
</evidence>
<accession>A0AB39LQ32</accession>
<feature type="transmembrane region" description="Helical" evidence="1">
    <location>
        <begin position="44"/>
        <end position="71"/>
    </location>
</feature>
<name>A0AB39LQ32_9ACTN</name>
<dbReference type="EMBL" id="CP163429">
    <property type="protein sequence ID" value="XDP94948.1"/>
    <property type="molecule type" value="Genomic_DNA"/>
</dbReference>
<dbReference type="RefSeq" id="WP_369156664.1">
    <property type="nucleotide sequence ID" value="NZ_CP163429.1"/>
</dbReference>
<keyword evidence="1" id="KW-0812">Transmembrane</keyword>
<dbReference type="InterPro" id="IPR021401">
    <property type="entry name" value="DUF3040"/>
</dbReference>
<keyword evidence="1" id="KW-0472">Membrane</keyword>
<protein>
    <submittedName>
        <fullName evidence="2">DUF3040 domain-containing protein</fullName>
    </submittedName>
</protein>
<sequence length="97" mass="10467">MPQSDDDRLVDLAARLEHEDPRFARSLTTGRPTRPREYRRTRAWWVLIAGLAMLVTGIAAPDGLLIAAGLVTSGIGVQLLDPYRRPDEGDCGGAPGG</sequence>
<gene>
    <name evidence="2" type="ORF">AB5J57_16050</name>
</gene>
<dbReference type="Pfam" id="PF11239">
    <property type="entry name" value="DUF3040"/>
    <property type="match status" value="1"/>
</dbReference>
<organism evidence="2">
    <name type="scientific">Streptomyces sp. R02</name>
    <dbReference type="NCBI Taxonomy" id="3238623"/>
    <lineage>
        <taxon>Bacteria</taxon>
        <taxon>Bacillati</taxon>
        <taxon>Actinomycetota</taxon>
        <taxon>Actinomycetes</taxon>
        <taxon>Kitasatosporales</taxon>
        <taxon>Streptomycetaceae</taxon>
        <taxon>Streptomyces</taxon>
    </lineage>
</organism>
<proteinExistence type="predicted"/>
<evidence type="ECO:0000313" key="2">
    <source>
        <dbReference type="EMBL" id="XDP94948.1"/>
    </source>
</evidence>